<comment type="caution">
    <text evidence="13">The sequence shown here is derived from an EMBL/GenBank/DDBJ whole genome shotgun (WGS) entry which is preliminary data.</text>
</comment>
<dbReference type="EC" id="3.5.1.18" evidence="5"/>
<dbReference type="EMBL" id="QMQY01000028">
    <property type="protein sequence ID" value="RLE51026.1"/>
    <property type="molecule type" value="Genomic_DNA"/>
</dbReference>
<gene>
    <name evidence="13" type="ORF">DRJ21_00990</name>
</gene>
<evidence type="ECO:0000256" key="11">
    <source>
        <dbReference type="ARBA" id="ARBA00051301"/>
    </source>
</evidence>
<keyword evidence="8" id="KW-0378">Hydrolase</keyword>
<dbReference type="SUPFAM" id="SSF53187">
    <property type="entry name" value="Zn-dependent exopeptidases"/>
    <property type="match status" value="1"/>
</dbReference>
<proteinExistence type="inferred from homology"/>
<organism evidence="13 14">
    <name type="scientific">Thermoproteota archaeon</name>
    <dbReference type="NCBI Taxonomy" id="2056631"/>
    <lineage>
        <taxon>Archaea</taxon>
        <taxon>Thermoproteota</taxon>
    </lineage>
</organism>
<dbReference type="InterPro" id="IPR011650">
    <property type="entry name" value="Peptidase_M20_dimer"/>
</dbReference>
<keyword evidence="9" id="KW-0862">Zinc</keyword>
<protein>
    <recommendedName>
        <fullName evidence="6">Probable succinyl-diaminopimelate desuccinylase</fullName>
        <ecNumber evidence="5">3.5.1.18</ecNumber>
    </recommendedName>
</protein>
<dbReference type="SUPFAM" id="SSF55031">
    <property type="entry name" value="Bacterial exopeptidase dimerisation domain"/>
    <property type="match status" value="1"/>
</dbReference>
<evidence type="ECO:0000256" key="7">
    <source>
        <dbReference type="ARBA" id="ARBA00022723"/>
    </source>
</evidence>
<evidence type="ECO:0000313" key="14">
    <source>
        <dbReference type="Proteomes" id="UP000281962"/>
    </source>
</evidence>
<keyword evidence="7" id="KW-0479">Metal-binding</keyword>
<dbReference type="InterPro" id="IPR010182">
    <property type="entry name" value="ArgE/DapE"/>
</dbReference>
<dbReference type="PANTHER" id="PTHR43808:SF32">
    <property type="entry name" value="ARGE_DAPE-RELATED DEACYLASE"/>
    <property type="match status" value="1"/>
</dbReference>
<dbReference type="InterPro" id="IPR050072">
    <property type="entry name" value="Peptidase_M20A"/>
</dbReference>
<dbReference type="GO" id="GO:0009014">
    <property type="term" value="F:succinyl-diaminopimelate desuccinylase activity"/>
    <property type="evidence" value="ECO:0007669"/>
    <property type="project" value="UniProtKB-EC"/>
</dbReference>
<evidence type="ECO:0000256" key="4">
    <source>
        <dbReference type="ARBA" id="ARBA00006247"/>
    </source>
</evidence>
<dbReference type="InterPro" id="IPR036264">
    <property type="entry name" value="Bact_exopeptidase_dim_dom"/>
</dbReference>
<dbReference type="PROSITE" id="PS00759">
    <property type="entry name" value="ARGE_DAPE_CPG2_2"/>
    <property type="match status" value="1"/>
</dbReference>
<comment type="similarity">
    <text evidence="4">Belongs to the peptidase M20A family.</text>
</comment>
<dbReference type="Pfam" id="PF07687">
    <property type="entry name" value="M20_dimer"/>
    <property type="match status" value="1"/>
</dbReference>
<evidence type="ECO:0000256" key="6">
    <source>
        <dbReference type="ARBA" id="ARBA00016853"/>
    </source>
</evidence>
<evidence type="ECO:0000256" key="9">
    <source>
        <dbReference type="ARBA" id="ARBA00022833"/>
    </source>
</evidence>
<evidence type="ECO:0000256" key="2">
    <source>
        <dbReference type="ARBA" id="ARBA00001947"/>
    </source>
</evidence>
<dbReference type="Gene3D" id="3.40.630.10">
    <property type="entry name" value="Zn peptidases"/>
    <property type="match status" value="1"/>
</dbReference>
<evidence type="ECO:0000256" key="8">
    <source>
        <dbReference type="ARBA" id="ARBA00022801"/>
    </source>
</evidence>
<evidence type="ECO:0000256" key="5">
    <source>
        <dbReference type="ARBA" id="ARBA00011921"/>
    </source>
</evidence>
<accession>A0A497EV45</accession>
<dbReference type="GO" id="GO:0046872">
    <property type="term" value="F:metal ion binding"/>
    <property type="evidence" value="ECO:0007669"/>
    <property type="project" value="UniProtKB-KW"/>
</dbReference>
<dbReference type="UniPathway" id="UPA00034">
    <property type="reaction ID" value="UER00021"/>
</dbReference>
<dbReference type="InterPro" id="IPR002933">
    <property type="entry name" value="Peptidase_M20"/>
</dbReference>
<name>A0A497EV45_9CREN</name>
<evidence type="ECO:0000256" key="10">
    <source>
        <dbReference type="ARBA" id="ARBA00023285"/>
    </source>
</evidence>
<sequence length="394" mass="43398">MYDVDYELNILKRIVEIDTDVMKKTGYVECANVLKEEAEAIGLKVEVYDSKDYAGDGIPRPNIIAILDVGAEKTLGIVTHYDVVPPGEGWSYPPFKLTIVEDRAYGRGASDDKGAIATAFGALRRVGDKSKYNVKLMISPDEEVGGRFGIGYLANVIKVKCDEVIILDGGPEAVSIGASGIIRGTIRVKGKQGHAAYPHLYSNPIYGLITFLDKFRRFSEIRARKISKIPAPPGSPLPYLWGRFSITILRAGEKENVIPGEAIAKFDLRVLPDEDVNEALNELKSFFMAVKQETQVDAELINVIGGGNWYIDPNHPMAKRFQKAASKAYGTNIPIAGEFGGNDGRYFATKGIPTISYGPLRQGTNYHGVNEHVYLRDIQCVRNALVYYLTGELD</sequence>
<evidence type="ECO:0000313" key="13">
    <source>
        <dbReference type="EMBL" id="RLE51026.1"/>
    </source>
</evidence>
<keyword evidence="10" id="KW-0170">Cobalt</keyword>
<dbReference type="PANTHER" id="PTHR43808">
    <property type="entry name" value="ACETYLORNITHINE DEACETYLASE"/>
    <property type="match status" value="1"/>
</dbReference>
<dbReference type="NCBIfam" id="TIGR01910">
    <property type="entry name" value="DapE-ArgE"/>
    <property type="match status" value="1"/>
</dbReference>
<evidence type="ECO:0000259" key="12">
    <source>
        <dbReference type="Pfam" id="PF07687"/>
    </source>
</evidence>
<comment type="cofactor">
    <cofactor evidence="1">
        <name>Co(2+)</name>
        <dbReference type="ChEBI" id="CHEBI:48828"/>
    </cofactor>
</comment>
<reference evidence="13 14" key="1">
    <citation type="submission" date="2018-06" db="EMBL/GenBank/DDBJ databases">
        <title>Extensive metabolic versatility and redundancy in microbially diverse, dynamic hydrothermal sediments.</title>
        <authorList>
            <person name="Dombrowski N."/>
            <person name="Teske A."/>
            <person name="Baker B.J."/>
        </authorList>
    </citation>
    <scope>NUCLEOTIDE SEQUENCE [LARGE SCALE GENOMIC DNA]</scope>
    <source>
        <strain evidence="13">B30_G17</strain>
    </source>
</reference>
<dbReference type="Gene3D" id="3.30.70.360">
    <property type="match status" value="1"/>
</dbReference>
<comment type="cofactor">
    <cofactor evidence="2">
        <name>Zn(2+)</name>
        <dbReference type="ChEBI" id="CHEBI:29105"/>
    </cofactor>
</comment>
<dbReference type="InterPro" id="IPR001261">
    <property type="entry name" value="ArgE/DapE_CS"/>
</dbReference>
<evidence type="ECO:0000256" key="1">
    <source>
        <dbReference type="ARBA" id="ARBA00001941"/>
    </source>
</evidence>
<dbReference type="GO" id="GO:0009089">
    <property type="term" value="P:lysine biosynthetic process via diaminopimelate"/>
    <property type="evidence" value="ECO:0007669"/>
    <property type="project" value="UniProtKB-UniPathway"/>
</dbReference>
<dbReference type="Pfam" id="PF01546">
    <property type="entry name" value="Peptidase_M20"/>
    <property type="match status" value="1"/>
</dbReference>
<comment type="pathway">
    <text evidence="3">Amino-acid biosynthesis; L-lysine biosynthesis via DAP pathway; LL-2,6-diaminopimelate from (S)-tetrahydrodipicolinate (succinylase route): step 3/3.</text>
</comment>
<comment type="catalytic activity">
    <reaction evidence="11">
        <text>N-succinyl-(2S,6S)-2,6-diaminopimelate + H2O = (2S,6S)-2,6-diaminopimelate + succinate</text>
        <dbReference type="Rhea" id="RHEA:22608"/>
        <dbReference type="ChEBI" id="CHEBI:15377"/>
        <dbReference type="ChEBI" id="CHEBI:30031"/>
        <dbReference type="ChEBI" id="CHEBI:57609"/>
        <dbReference type="ChEBI" id="CHEBI:58087"/>
        <dbReference type="EC" id="3.5.1.18"/>
    </reaction>
</comment>
<dbReference type="AlphaFoldDB" id="A0A497EV45"/>
<feature type="domain" description="Peptidase M20 dimerisation" evidence="12">
    <location>
        <begin position="176"/>
        <end position="290"/>
    </location>
</feature>
<evidence type="ECO:0000256" key="3">
    <source>
        <dbReference type="ARBA" id="ARBA00005130"/>
    </source>
</evidence>
<dbReference type="Proteomes" id="UP000281962">
    <property type="component" value="Unassembled WGS sequence"/>
</dbReference>